<evidence type="ECO:0000256" key="4">
    <source>
        <dbReference type="ARBA" id="ARBA00022723"/>
    </source>
</evidence>
<dbReference type="EC" id="4.2.1.1" evidence="2 10"/>
<dbReference type="GO" id="GO:0008270">
    <property type="term" value="F:zinc ion binding"/>
    <property type="evidence" value="ECO:0007669"/>
    <property type="project" value="UniProtKB-UniRule"/>
</dbReference>
<dbReference type="InterPro" id="IPR015892">
    <property type="entry name" value="Carbonic_anhydrase_CS"/>
</dbReference>
<evidence type="ECO:0000256" key="9">
    <source>
        <dbReference type="PIRSR" id="PIRSR601765-1"/>
    </source>
</evidence>
<keyword evidence="5 9" id="KW-0862">Zinc</keyword>
<dbReference type="FunFam" id="3.40.1050.10:FF:000003">
    <property type="entry name" value="Carbonic anhydrase"/>
    <property type="match status" value="1"/>
</dbReference>
<sequence length="215" mass="24239">MRSVEPLLQGFRRFQSRYFGELDLFDELRHGQRPSTLVIGCCDSRVHPATLTGSEPGELFIVRNVANLVPPCDETLTHASVAAALEFAVLSLKVERIIVFGHASCGGIRALMQRSADEASALKRWLDIAEPARRFVESSYADVSEEERLRQCEKAAILVSINNLLSYPWLRERVEQGSLLLDGWYFDIHEGALWGFDPQQDRFVPLVCPIQKPDP</sequence>
<evidence type="ECO:0000256" key="1">
    <source>
        <dbReference type="ARBA" id="ARBA00006217"/>
    </source>
</evidence>
<comment type="function">
    <text evidence="10">Reversible hydration of carbon dioxide.</text>
</comment>
<dbReference type="Gene3D" id="3.40.1050.10">
    <property type="entry name" value="Carbonic anhydrase"/>
    <property type="match status" value="1"/>
</dbReference>
<evidence type="ECO:0000256" key="5">
    <source>
        <dbReference type="ARBA" id="ARBA00022833"/>
    </source>
</evidence>
<dbReference type="AlphaFoldDB" id="A0A1Y6BSA2"/>
<evidence type="ECO:0000256" key="6">
    <source>
        <dbReference type="ARBA" id="ARBA00023239"/>
    </source>
</evidence>
<comment type="catalytic activity">
    <reaction evidence="8 10">
        <text>hydrogencarbonate + H(+) = CO2 + H2O</text>
        <dbReference type="Rhea" id="RHEA:10748"/>
        <dbReference type="ChEBI" id="CHEBI:15377"/>
        <dbReference type="ChEBI" id="CHEBI:15378"/>
        <dbReference type="ChEBI" id="CHEBI:16526"/>
        <dbReference type="ChEBI" id="CHEBI:17544"/>
        <dbReference type="EC" id="4.2.1.1"/>
    </reaction>
</comment>
<feature type="binding site" evidence="9">
    <location>
        <position position="43"/>
    </location>
    <ligand>
        <name>Zn(2+)</name>
        <dbReference type="ChEBI" id="CHEBI:29105"/>
    </ligand>
</feature>
<comment type="cofactor">
    <cofactor evidence="9">
        <name>Zn(2+)</name>
        <dbReference type="ChEBI" id="CHEBI:29105"/>
    </cofactor>
    <text evidence="9">Binds 1 zinc ion per subunit.</text>
</comment>
<dbReference type="EMBL" id="FXAG01000011">
    <property type="protein sequence ID" value="SMF26785.1"/>
    <property type="molecule type" value="Genomic_DNA"/>
</dbReference>
<feature type="binding site" evidence="9">
    <location>
        <position position="105"/>
    </location>
    <ligand>
        <name>Zn(2+)</name>
        <dbReference type="ChEBI" id="CHEBI:29105"/>
    </ligand>
</feature>
<accession>A0A1Y6BSA2</accession>
<evidence type="ECO:0000256" key="3">
    <source>
        <dbReference type="ARBA" id="ARBA00014628"/>
    </source>
</evidence>
<name>A0A1Y6BSA2_9NEIS</name>
<reference evidence="12" key="1">
    <citation type="submission" date="2017-04" db="EMBL/GenBank/DDBJ databases">
        <authorList>
            <person name="Varghese N."/>
            <person name="Submissions S."/>
        </authorList>
    </citation>
    <scope>NUCLEOTIDE SEQUENCE [LARGE SCALE GENOMIC DNA]</scope>
    <source>
        <strain evidence="12">DSM 22618</strain>
    </source>
</reference>
<keyword evidence="6 10" id="KW-0456">Lyase</keyword>
<protein>
    <recommendedName>
        <fullName evidence="3 10">Carbonic anhydrase</fullName>
        <ecNumber evidence="2 10">4.2.1.1</ecNumber>
    </recommendedName>
    <alternativeName>
        <fullName evidence="7 10">Carbonate dehydratase</fullName>
    </alternativeName>
</protein>
<dbReference type="SMART" id="SM00947">
    <property type="entry name" value="Pro_CA"/>
    <property type="match status" value="1"/>
</dbReference>
<dbReference type="GO" id="GO:0015976">
    <property type="term" value="P:carbon utilization"/>
    <property type="evidence" value="ECO:0007669"/>
    <property type="project" value="InterPro"/>
</dbReference>
<dbReference type="InterPro" id="IPR045066">
    <property type="entry name" value="Beta_CA_cladeB"/>
</dbReference>
<comment type="similarity">
    <text evidence="1 10">Belongs to the beta-class carbonic anhydrase family.</text>
</comment>
<dbReference type="InterPro" id="IPR001765">
    <property type="entry name" value="Carbonic_anhydrase"/>
</dbReference>
<feature type="binding site" evidence="9">
    <location>
        <position position="102"/>
    </location>
    <ligand>
        <name>Zn(2+)</name>
        <dbReference type="ChEBI" id="CHEBI:29105"/>
    </ligand>
</feature>
<evidence type="ECO:0000256" key="10">
    <source>
        <dbReference type="RuleBase" id="RU003956"/>
    </source>
</evidence>
<evidence type="ECO:0000313" key="11">
    <source>
        <dbReference type="EMBL" id="SMF26785.1"/>
    </source>
</evidence>
<dbReference type="STRING" id="1123014.SAMN02745746_02242"/>
<feature type="binding site" evidence="9">
    <location>
        <position position="41"/>
    </location>
    <ligand>
        <name>Zn(2+)</name>
        <dbReference type="ChEBI" id="CHEBI:29105"/>
    </ligand>
</feature>
<dbReference type="RefSeq" id="WP_085276495.1">
    <property type="nucleotide sequence ID" value="NZ_FXAG01000011.1"/>
</dbReference>
<organism evidence="11 12">
    <name type="scientific">Pseudogulbenkiania subflava DSM 22618</name>
    <dbReference type="NCBI Taxonomy" id="1123014"/>
    <lineage>
        <taxon>Bacteria</taxon>
        <taxon>Pseudomonadati</taxon>
        <taxon>Pseudomonadota</taxon>
        <taxon>Betaproteobacteria</taxon>
        <taxon>Neisseriales</taxon>
        <taxon>Chromobacteriaceae</taxon>
        <taxon>Pseudogulbenkiania</taxon>
    </lineage>
</organism>
<dbReference type="PANTHER" id="PTHR11002">
    <property type="entry name" value="CARBONIC ANHYDRASE"/>
    <property type="match status" value="1"/>
</dbReference>
<dbReference type="PANTHER" id="PTHR11002:SF76">
    <property type="entry name" value="CARBONIC ANHYDRASE"/>
    <property type="match status" value="1"/>
</dbReference>
<proteinExistence type="inferred from homology"/>
<evidence type="ECO:0000256" key="2">
    <source>
        <dbReference type="ARBA" id="ARBA00012925"/>
    </source>
</evidence>
<dbReference type="Proteomes" id="UP000192920">
    <property type="component" value="Unassembled WGS sequence"/>
</dbReference>
<keyword evidence="4 9" id="KW-0479">Metal-binding</keyword>
<dbReference type="Pfam" id="PF00484">
    <property type="entry name" value="Pro_CA"/>
    <property type="match status" value="1"/>
</dbReference>
<evidence type="ECO:0000256" key="7">
    <source>
        <dbReference type="ARBA" id="ARBA00031969"/>
    </source>
</evidence>
<dbReference type="InterPro" id="IPR036874">
    <property type="entry name" value="Carbonic_anhydrase_sf"/>
</dbReference>
<evidence type="ECO:0000256" key="8">
    <source>
        <dbReference type="ARBA" id="ARBA00048348"/>
    </source>
</evidence>
<evidence type="ECO:0000313" key="12">
    <source>
        <dbReference type="Proteomes" id="UP000192920"/>
    </source>
</evidence>
<keyword evidence="12" id="KW-1185">Reference proteome</keyword>
<gene>
    <name evidence="11" type="ORF">SAMN02745746_02242</name>
</gene>
<dbReference type="CDD" id="cd00884">
    <property type="entry name" value="beta_CA_cladeB"/>
    <property type="match status" value="1"/>
</dbReference>
<dbReference type="GO" id="GO:0004089">
    <property type="term" value="F:carbonate dehydratase activity"/>
    <property type="evidence" value="ECO:0007669"/>
    <property type="project" value="UniProtKB-UniRule"/>
</dbReference>
<dbReference type="SUPFAM" id="SSF53056">
    <property type="entry name" value="beta-carbonic anhydrase, cab"/>
    <property type="match status" value="1"/>
</dbReference>
<dbReference type="PROSITE" id="PS00705">
    <property type="entry name" value="PROK_CO2_ANHYDRASE_2"/>
    <property type="match status" value="1"/>
</dbReference>